<dbReference type="EMBL" id="OUNR01000001">
    <property type="protein sequence ID" value="SPP63653.1"/>
    <property type="molecule type" value="Genomic_DNA"/>
</dbReference>
<dbReference type="SUPFAM" id="SSF53448">
    <property type="entry name" value="Nucleotide-diphospho-sugar transferases"/>
    <property type="match status" value="1"/>
</dbReference>
<evidence type="ECO:0000313" key="2">
    <source>
        <dbReference type="EMBL" id="SPP63653.1"/>
    </source>
</evidence>
<feature type="domain" description="Glycosyltransferase 2-like" evidence="1">
    <location>
        <begin position="88"/>
        <end position="178"/>
    </location>
</feature>
<name>A0A330L367_9BACT</name>
<dbReference type="Gene3D" id="3.90.550.10">
    <property type="entry name" value="Spore Coat Polysaccharide Biosynthesis Protein SpsA, Chain A"/>
    <property type="match status" value="1"/>
</dbReference>
<dbReference type="OrthoDB" id="114108at2"/>
<gene>
    <name evidence="2" type="ORF">NITLEN_10739</name>
</gene>
<organism evidence="2 3">
    <name type="scientific">Nitrospira lenta</name>
    <dbReference type="NCBI Taxonomy" id="1436998"/>
    <lineage>
        <taxon>Bacteria</taxon>
        <taxon>Pseudomonadati</taxon>
        <taxon>Nitrospirota</taxon>
        <taxon>Nitrospiria</taxon>
        <taxon>Nitrospirales</taxon>
        <taxon>Nitrospiraceae</taxon>
        <taxon>Nitrospira</taxon>
    </lineage>
</organism>
<sequence>MVGQTAAAATAKISVIVTSDYAAGEEKSWEDLRRALRAWAEQEGAPAEEFILVESSRFGGRIPGDVVGMVANLKVLHVDAESSYELKNRAVEAAAGDWVAIVDADCIPHRSWLRVLRAAIAGHPEAAAVSARTLYPGRSRLERILGLLSRSYLDPGRSGPSRFISGNAAAFRRDVYRRHPLPVGMGAFASRIQSEAFLREGATLWFDQALVVVHDFEGWAMEQDIRRNHGYSTVITRLHDDRLPYAGLIRMGVIVIPLIAAGKTLDSVRDCFRCFRHYNVRIYELPLALAMAVVTHVLEMPGMWRAFRRKPIQATQYR</sequence>
<protein>
    <recommendedName>
        <fullName evidence="1">Glycosyltransferase 2-like domain-containing protein</fullName>
    </recommendedName>
</protein>
<evidence type="ECO:0000313" key="3">
    <source>
        <dbReference type="Proteomes" id="UP000248168"/>
    </source>
</evidence>
<proteinExistence type="predicted"/>
<accession>A0A330L367</accession>
<dbReference type="AlphaFoldDB" id="A0A330L367"/>
<dbReference type="InterPro" id="IPR029044">
    <property type="entry name" value="Nucleotide-diphossugar_trans"/>
</dbReference>
<dbReference type="InterPro" id="IPR001173">
    <property type="entry name" value="Glyco_trans_2-like"/>
</dbReference>
<evidence type="ECO:0000259" key="1">
    <source>
        <dbReference type="Pfam" id="PF00535"/>
    </source>
</evidence>
<keyword evidence="3" id="KW-1185">Reference proteome</keyword>
<dbReference type="Pfam" id="PF00535">
    <property type="entry name" value="Glycos_transf_2"/>
    <property type="match status" value="1"/>
</dbReference>
<reference evidence="3" key="1">
    <citation type="submission" date="2018-04" db="EMBL/GenBank/DDBJ databases">
        <authorList>
            <person name="Lucker S."/>
            <person name="Sakoula D."/>
        </authorList>
    </citation>
    <scope>NUCLEOTIDE SEQUENCE [LARGE SCALE GENOMIC DNA]</scope>
</reference>
<dbReference type="RefSeq" id="WP_121988151.1">
    <property type="nucleotide sequence ID" value="NZ_OUNR01000001.1"/>
</dbReference>
<dbReference type="Proteomes" id="UP000248168">
    <property type="component" value="Unassembled WGS sequence"/>
</dbReference>
<dbReference type="InParanoid" id="A0A330L367"/>